<evidence type="ECO:0000256" key="1">
    <source>
        <dbReference type="ARBA" id="ARBA00009342"/>
    </source>
</evidence>
<feature type="region of interest" description="Disordered" evidence="4">
    <location>
        <begin position="79"/>
        <end position="135"/>
    </location>
</feature>
<dbReference type="Pfam" id="PF13302">
    <property type="entry name" value="Acetyltransf_3"/>
    <property type="match status" value="1"/>
</dbReference>
<dbReference type="Gene3D" id="3.40.630.30">
    <property type="match status" value="1"/>
</dbReference>
<keyword evidence="7" id="KW-1185">Reference proteome</keyword>
<dbReference type="PANTHER" id="PTHR13256:SF16">
    <property type="entry name" value="ALPHA_BETA-TUBULIN-N-ACETYLTRANSFERASE 9"/>
    <property type="match status" value="1"/>
</dbReference>
<dbReference type="SUPFAM" id="SSF55729">
    <property type="entry name" value="Acyl-CoA N-acyltransferases (Nat)"/>
    <property type="match status" value="1"/>
</dbReference>
<evidence type="ECO:0000313" key="7">
    <source>
        <dbReference type="Proteomes" id="UP000799538"/>
    </source>
</evidence>
<feature type="compositionally biased region" description="Low complexity" evidence="4">
    <location>
        <begin position="125"/>
        <end position="135"/>
    </location>
</feature>
<name>A0A6A6G7H7_9PEZI</name>
<evidence type="ECO:0000259" key="5">
    <source>
        <dbReference type="Pfam" id="PF13302"/>
    </source>
</evidence>
<gene>
    <name evidence="6" type="ORF">BDZ85DRAFT_221462</name>
</gene>
<reference evidence="7" key="1">
    <citation type="journal article" date="2020" name="Stud. Mycol.">
        <title>101 Dothideomycetes genomes: A test case for predicting lifestyles and emergence of pathogens.</title>
        <authorList>
            <person name="Haridas S."/>
            <person name="Albert R."/>
            <person name="Binder M."/>
            <person name="Bloem J."/>
            <person name="LaButti K."/>
            <person name="Salamov A."/>
            <person name="Andreopoulos B."/>
            <person name="Baker S."/>
            <person name="Barry K."/>
            <person name="Bills G."/>
            <person name="Bluhm B."/>
            <person name="Cannon C."/>
            <person name="Castanera R."/>
            <person name="Culley D."/>
            <person name="Daum C."/>
            <person name="Ezra D."/>
            <person name="Gonzalez J."/>
            <person name="Henrissat B."/>
            <person name="Kuo A."/>
            <person name="Liang C."/>
            <person name="Lipzen A."/>
            <person name="Lutzoni F."/>
            <person name="Magnuson J."/>
            <person name="Mondo S."/>
            <person name="Nolan M."/>
            <person name="Ohm R."/>
            <person name="Pangilinan J."/>
            <person name="Park H.-J."/>
            <person name="Ramirez L."/>
            <person name="Alfaro M."/>
            <person name="Sun H."/>
            <person name="Tritt A."/>
            <person name="Yoshinaga Y."/>
            <person name="Zwiers L.-H."/>
            <person name="Turgeon B."/>
            <person name="Goodwin S."/>
            <person name="Spatafora J."/>
            <person name="Crous P."/>
            <person name="Grigoriev I."/>
        </authorList>
    </citation>
    <scope>NUCLEOTIDE SEQUENCE [LARGE SCALE GENOMIC DNA]</scope>
    <source>
        <strain evidence="7">CECT 20119</strain>
    </source>
</reference>
<sequence length="275" mass="30308">MRINEHTAIVTENVLLVPYEKHHVPTYHEWMTDESLLALTASEPLSLPEEYTMQSSWRHDHDKLTFIICLAPSSLSPFSSSPAAPHPSPSQPPTHPPIIPAHHDSPPRMLGDINLFLTPDDSESAEPSLPSASNPPQYLVGEIEIMIAVPSARRSGYGRAALQAFIAYIKGHLDEILAEYAAGLSRAEGQGQGQDQGQREVELAYLRVKIGRENTGSIALFEGVGFRKVGEVNFFGEVEMRRNVEWMGDGEGGREVEYVYREEAEGGESHPVDGV</sequence>
<dbReference type="InterPro" id="IPR016181">
    <property type="entry name" value="Acyl_CoA_acyltransferase"/>
</dbReference>
<organism evidence="6 7">
    <name type="scientific">Elsinoe ampelina</name>
    <dbReference type="NCBI Taxonomy" id="302913"/>
    <lineage>
        <taxon>Eukaryota</taxon>
        <taxon>Fungi</taxon>
        <taxon>Dikarya</taxon>
        <taxon>Ascomycota</taxon>
        <taxon>Pezizomycotina</taxon>
        <taxon>Dothideomycetes</taxon>
        <taxon>Dothideomycetidae</taxon>
        <taxon>Myriangiales</taxon>
        <taxon>Elsinoaceae</taxon>
        <taxon>Elsinoe</taxon>
    </lineage>
</organism>
<dbReference type="GO" id="GO:0008080">
    <property type="term" value="F:N-acetyltransferase activity"/>
    <property type="evidence" value="ECO:0007669"/>
    <property type="project" value="InterPro"/>
</dbReference>
<evidence type="ECO:0000313" key="6">
    <source>
        <dbReference type="EMBL" id="KAF2221498.1"/>
    </source>
</evidence>
<comment type="similarity">
    <text evidence="1">Belongs to the acetyltransferase family. GNAT subfamily.</text>
</comment>
<feature type="compositionally biased region" description="Pro residues" evidence="4">
    <location>
        <begin position="84"/>
        <end position="99"/>
    </location>
</feature>
<protein>
    <submittedName>
        <fullName evidence="6">GNAT domain-containing protein</fullName>
    </submittedName>
</protein>
<keyword evidence="3" id="KW-0012">Acyltransferase</keyword>
<evidence type="ECO:0000256" key="4">
    <source>
        <dbReference type="SAM" id="MobiDB-lite"/>
    </source>
</evidence>
<evidence type="ECO:0000256" key="3">
    <source>
        <dbReference type="ARBA" id="ARBA00023315"/>
    </source>
</evidence>
<keyword evidence="2" id="KW-0808">Transferase</keyword>
<dbReference type="OrthoDB" id="5043642at2759"/>
<dbReference type="PANTHER" id="PTHR13256">
    <property type="entry name" value="N-ACETYLTRANSFERASE 9"/>
    <property type="match status" value="1"/>
</dbReference>
<dbReference type="InterPro" id="IPR000182">
    <property type="entry name" value="GNAT_dom"/>
</dbReference>
<evidence type="ECO:0000256" key="2">
    <source>
        <dbReference type="ARBA" id="ARBA00022679"/>
    </source>
</evidence>
<proteinExistence type="inferred from homology"/>
<feature type="domain" description="N-acetyltransferase" evidence="5">
    <location>
        <begin position="14"/>
        <end position="227"/>
    </location>
</feature>
<dbReference type="Proteomes" id="UP000799538">
    <property type="component" value="Unassembled WGS sequence"/>
</dbReference>
<dbReference type="AlphaFoldDB" id="A0A6A6G7H7"/>
<accession>A0A6A6G7H7</accession>
<dbReference type="EMBL" id="ML992510">
    <property type="protein sequence ID" value="KAF2221498.1"/>
    <property type="molecule type" value="Genomic_DNA"/>
</dbReference>
<dbReference type="InterPro" id="IPR039135">
    <property type="entry name" value="NAT9-like"/>
</dbReference>